<dbReference type="Gene3D" id="3.40.1190.20">
    <property type="match status" value="1"/>
</dbReference>
<comment type="function">
    <text evidence="11">Catalyzes the phosphorylation of the hydroxyl group of 4-methyl-5-beta-hydroxyethylthiazole (THZ).</text>
</comment>
<keyword evidence="4 11" id="KW-0808">Transferase</keyword>
<dbReference type="GO" id="GO:0000287">
    <property type="term" value="F:magnesium ion binding"/>
    <property type="evidence" value="ECO:0007669"/>
    <property type="project" value="UniProtKB-UniRule"/>
</dbReference>
<reference evidence="12 13" key="1">
    <citation type="journal article" date="2015" name="Genome Announc.">
        <title>Expanding the biotechnology potential of lactobacilli through comparative genomics of 213 strains and associated genera.</title>
        <authorList>
            <person name="Sun Z."/>
            <person name="Harris H.M."/>
            <person name="McCann A."/>
            <person name="Guo C."/>
            <person name="Argimon S."/>
            <person name="Zhang W."/>
            <person name="Yang X."/>
            <person name="Jeffery I.B."/>
            <person name="Cooney J.C."/>
            <person name="Kagawa T.F."/>
            <person name="Liu W."/>
            <person name="Song Y."/>
            <person name="Salvetti E."/>
            <person name="Wrobel A."/>
            <person name="Rasinkangas P."/>
            <person name="Parkhill J."/>
            <person name="Rea M.C."/>
            <person name="O'Sullivan O."/>
            <person name="Ritari J."/>
            <person name="Douillard F.P."/>
            <person name="Paul Ross R."/>
            <person name="Yang R."/>
            <person name="Briner A.E."/>
            <person name="Felis G.E."/>
            <person name="de Vos W.M."/>
            <person name="Barrangou R."/>
            <person name="Klaenhammer T.R."/>
            <person name="Caufield P.W."/>
            <person name="Cui Y."/>
            <person name="Zhang H."/>
            <person name="O'Toole P.W."/>
        </authorList>
    </citation>
    <scope>NUCLEOTIDE SEQUENCE [LARGE SCALE GENOMIC DNA]</scope>
    <source>
        <strain evidence="12 13">DSM 18390</strain>
    </source>
</reference>
<dbReference type="PRINTS" id="PR01099">
    <property type="entry name" value="HYETHTZKNASE"/>
</dbReference>
<dbReference type="Pfam" id="PF02110">
    <property type="entry name" value="HK"/>
    <property type="match status" value="1"/>
</dbReference>
<evidence type="ECO:0000256" key="11">
    <source>
        <dbReference type="HAMAP-Rule" id="MF_00228"/>
    </source>
</evidence>
<dbReference type="RefSeq" id="WP_008212560.1">
    <property type="nucleotide sequence ID" value="NZ_AZFZ01000043.1"/>
</dbReference>
<dbReference type="AlphaFoldDB" id="A0A0R1YJJ2"/>
<protein>
    <recommendedName>
        <fullName evidence="11">Hydroxyethylthiazole kinase</fullName>
        <ecNumber evidence="11">2.7.1.50</ecNumber>
    </recommendedName>
    <alternativeName>
        <fullName evidence="11">4-methyl-5-beta-hydroxyethylthiazole kinase</fullName>
        <shortName evidence="11">TH kinase</shortName>
        <shortName evidence="11">Thz kinase</shortName>
    </alternativeName>
</protein>
<accession>A0A0R1YJJ2</accession>
<evidence type="ECO:0000256" key="3">
    <source>
        <dbReference type="ARBA" id="ARBA00004868"/>
    </source>
</evidence>
<keyword evidence="5 11" id="KW-0479">Metal-binding</keyword>
<evidence type="ECO:0000256" key="2">
    <source>
        <dbReference type="ARBA" id="ARBA00001946"/>
    </source>
</evidence>
<dbReference type="Proteomes" id="UP000051010">
    <property type="component" value="Unassembled WGS sequence"/>
</dbReference>
<gene>
    <name evidence="11" type="primary">thiM</name>
    <name evidence="12" type="ORF">FD47_GL001913</name>
</gene>
<feature type="binding site" evidence="11">
    <location>
        <position position="41"/>
    </location>
    <ligand>
        <name>substrate</name>
    </ligand>
</feature>
<evidence type="ECO:0000256" key="1">
    <source>
        <dbReference type="ARBA" id="ARBA00001771"/>
    </source>
</evidence>
<feature type="binding site" evidence="11">
    <location>
        <position position="117"/>
    </location>
    <ligand>
        <name>ATP</name>
        <dbReference type="ChEBI" id="CHEBI:30616"/>
    </ligand>
</feature>
<dbReference type="UniPathway" id="UPA00060">
    <property type="reaction ID" value="UER00139"/>
</dbReference>
<name>A0A0R1YJJ2_9LACO</name>
<dbReference type="GO" id="GO:0009228">
    <property type="term" value="P:thiamine biosynthetic process"/>
    <property type="evidence" value="ECO:0007669"/>
    <property type="project" value="UniProtKB-KW"/>
</dbReference>
<keyword evidence="8 11" id="KW-0067">ATP-binding</keyword>
<feature type="binding site" evidence="11">
    <location>
        <position position="163"/>
    </location>
    <ligand>
        <name>ATP</name>
        <dbReference type="ChEBI" id="CHEBI:30616"/>
    </ligand>
</feature>
<comment type="pathway">
    <text evidence="3 11">Cofactor biosynthesis; thiamine diphosphate biosynthesis; 4-methyl-5-(2-phosphoethyl)-thiazole from 5-(2-hydroxyethyl)-4-methylthiazole: step 1/1.</text>
</comment>
<keyword evidence="9 11" id="KW-0460">Magnesium</keyword>
<organism evidence="12 13">
    <name type="scientific">Lentilactobacillus parafarraginis DSM 18390 = JCM 14109</name>
    <dbReference type="NCBI Taxonomy" id="1423786"/>
    <lineage>
        <taxon>Bacteria</taxon>
        <taxon>Bacillati</taxon>
        <taxon>Bacillota</taxon>
        <taxon>Bacilli</taxon>
        <taxon>Lactobacillales</taxon>
        <taxon>Lactobacillaceae</taxon>
        <taxon>Lentilactobacillus</taxon>
    </lineage>
</organism>
<proteinExistence type="inferred from homology"/>
<dbReference type="PIRSF" id="PIRSF000513">
    <property type="entry name" value="Thz_kinase"/>
    <property type="match status" value="1"/>
</dbReference>
<comment type="caution">
    <text evidence="12">The sequence shown here is derived from an EMBL/GenBank/DDBJ whole genome shotgun (WGS) entry which is preliminary data.</text>
</comment>
<dbReference type="PATRIC" id="fig|1423786.4.peg.2020"/>
<dbReference type="EC" id="2.7.1.50" evidence="11"/>
<keyword evidence="10 11" id="KW-0784">Thiamine biosynthesis</keyword>
<dbReference type="GO" id="GO:0009229">
    <property type="term" value="P:thiamine diphosphate biosynthetic process"/>
    <property type="evidence" value="ECO:0007669"/>
    <property type="project" value="UniProtKB-UniRule"/>
</dbReference>
<evidence type="ECO:0000256" key="5">
    <source>
        <dbReference type="ARBA" id="ARBA00022723"/>
    </source>
</evidence>
<evidence type="ECO:0000256" key="6">
    <source>
        <dbReference type="ARBA" id="ARBA00022741"/>
    </source>
</evidence>
<evidence type="ECO:0000313" key="13">
    <source>
        <dbReference type="Proteomes" id="UP000051010"/>
    </source>
</evidence>
<comment type="similarity">
    <text evidence="11">Belongs to the Thz kinase family.</text>
</comment>
<evidence type="ECO:0000313" key="12">
    <source>
        <dbReference type="EMBL" id="KRM42385.1"/>
    </source>
</evidence>
<evidence type="ECO:0000256" key="4">
    <source>
        <dbReference type="ARBA" id="ARBA00022679"/>
    </source>
</evidence>
<dbReference type="GO" id="GO:0005524">
    <property type="term" value="F:ATP binding"/>
    <property type="evidence" value="ECO:0007669"/>
    <property type="project" value="UniProtKB-UniRule"/>
</dbReference>
<dbReference type="GO" id="GO:0004417">
    <property type="term" value="F:hydroxyethylthiazole kinase activity"/>
    <property type="evidence" value="ECO:0007669"/>
    <property type="project" value="UniProtKB-UniRule"/>
</dbReference>
<dbReference type="CDD" id="cd01170">
    <property type="entry name" value="THZ_kinase"/>
    <property type="match status" value="1"/>
</dbReference>
<comment type="catalytic activity">
    <reaction evidence="1 11">
        <text>5-(2-hydroxyethyl)-4-methylthiazole + ATP = 4-methyl-5-(2-phosphooxyethyl)-thiazole + ADP + H(+)</text>
        <dbReference type="Rhea" id="RHEA:24212"/>
        <dbReference type="ChEBI" id="CHEBI:15378"/>
        <dbReference type="ChEBI" id="CHEBI:17957"/>
        <dbReference type="ChEBI" id="CHEBI:30616"/>
        <dbReference type="ChEBI" id="CHEBI:58296"/>
        <dbReference type="ChEBI" id="CHEBI:456216"/>
        <dbReference type="EC" id="2.7.1.50"/>
    </reaction>
</comment>
<dbReference type="InterPro" id="IPR029056">
    <property type="entry name" value="Ribokinase-like"/>
</dbReference>
<dbReference type="NCBIfam" id="NF006830">
    <property type="entry name" value="PRK09355.1"/>
    <property type="match status" value="1"/>
</dbReference>
<evidence type="ECO:0000256" key="7">
    <source>
        <dbReference type="ARBA" id="ARBA00022777"/>
    </source>
</evidence>
<evidence type="ECO:0000256" key="10">
    <source>
        <dbReference type="ARBA" id="ARBA00022977"/>
    </source>
</evidence>
<dbReference type="HAMAP" id="MF_00228">
    <property type="entry name" value="Thz_kinase"/>
    <property type="match status" value="1"/>
</dbReference>
<evidence type="ECO:0000256" key="9">
    <source>
        <dbReference type="ARBA" id="ARBA00022842"/>
    </source>
</evidence>
<dbReference type="SUPFAM" id="SSF53613">
    <property type="entry name" value="Ribokinase-like"/>
    <property type="match status" value="1"/>
</dbReference>
<dbReference type="EMBL" id="AZFZ01000043">
    <property type="protein sequence ID" value="KRM42385.1"/>
    <property type="molecule type" value="Genomic_DNA"/>
</dbReference>
<comment type="cofactor">
    <cofactor evidence="2 11">
        <name>Mg(2+)</name>
        <dbReference type="ChEBI" id="CHEBI:18420"/>
    </cofactor>
</comment>
<dbReference type="InterPro" id="IPR000417">
    <property type="entry name" value="Hyethyz_kinase"/>
</dbReference>
<keyword evidence="6 11" id="KW-0547">Nucleotide-binding</keyword>
<sequence length="262" mass="27950">MKIDLLDTLREKNPIAFNISNFVTVQDVANGINALGASPIMSEEKNEAEAMVQMANSVTVNLGAFTEAQLNQIDTVTTFANQYDKPIVIDPVAVGAVSYRLERCNELLAQKKVAVIRGNAGEIAALAGVEWNAKGIDAGEGAGDLVDIAKKLAKKYQCTVVESGKTDIITNGDAVVKVFNESDLFKLHVGSGDMLSSTIGCFVGVEPDYFEAAQTATVIFDVAGEVVAKSMAKPLAGSFGPQLIDELHLIDTKTVEKYANFE</sequence>
<keyword evidence="7 11" id="KW-0418">Kinase</keyword>
<feature type="binding site" evidence="11">
    <location>
        <position position="190"/>
    </location>
    <ligand>
        <name>substrate</name>
    </ligand>
</feature>
<evidence type="ECO:0000256" key="8">
    <source>
        <dbReference type="ARBA" id="ARBA00022840"/>
    </source>
</evidence>